<evidence type="ECO:0000256" key="1">
    <source>
        <dbReference type="SAM" id="MobiDB-lite"/>
    </source>
</evidence>
<sequence length="711" mass="79495">MIQDTKLIKVLTNPRRGQQLGTSAASWQKLKSAANMETWKNGEEDAKDGKIQERKAARMVEQGPRGDLHVWYAEQHVYEHWDWKKVKKYEKGKDEQGLVAYYGDPYRDNESVSEEELVLMTQCEFPNREMLAMKVYCDGLHSLLILVYKDIEKDNTFAEIRSKRGVHRQSFPIYMRGNLSIKVGKPYVAFGSSEGYVYVYKVDVSLDAPLRRANVGGPHSRVFHNFISFNAGHEISSHLQEGQVVFKTALFDHEPLFDIVGSWLVYCPTKKEVQYHKQMHSENSNSTTKSSSLYTPTKLPSSGPLLSRVLSSVSNTAADKLFKLSDLGTKKVHSYLKKKDNIIDKDVSLHSLSSSIGDAFFSTVDTLKKQARAYGENEVIHVIDIANGQTMALFKPPGGVSHLSLSPYDLHLVHASLKGDNLYMWDLCKLPKEVSLVGKFMRGKTSASIQDLVWFVNDNNTENLRGTNFGFGCITKRSGSVHWYNVNYLSGGNEANYPNSFDETSPNIPGKNQFSDSWILPSAKAIKFLKLPGCANVPGDLTQAQHNGSMWRHRKTGLVQLAFMDAENNLRLVSPLNGSHTFKYVLPKSSVSLVAGLESKLVDPWAPLIDPTPIAKMNDETPLSMAEIETAAPYLSFIHDKGIEFATYDFGDEGDAKLFDLFQDFGMEVPVRPLDVPSHVESRSASGLWENDNSASFLASSSTSTNEESVL</sequence>
<evidence type="ECO:0000313" key="2">
    <source>
        <dbReference type="EMBL" id="OVF09851.1"/>
    </source>
</evidence>
<dbReference type="InterPro" id="IPR045142">
    <property type="entry name" value="BCAS3-like"/>
</dbReference>
<dbReference type="GO" id="GO:0006914">
    <property type="term" value="P:autophagy"/>
    <property type="evidence" value="ECO:0007669"/>
    <property type="project" value="InterPro"/>
</dbReference>
<feature type="compositionally biased region" description="Low complexity" evidence="1">
    <location>
        <begin position="281"/>
        <end position="292"/>
    </location>
</feature>
<proteinExistence type="predicted"/>
<evidence type="ECO:0000313" key="3">
    <source>
        <dbReference type="Proteomes" id="UP000195602"/>
    </source>
</evidence>
<dbReference type="SUPFAM" id="SSF69322">
    <property type="entry name" value="Tricorn protease domain 2"/>
    <property type="match status" value="1"/>
</dbReference>
<dbReference type="PANTHER" id="PTHR13268">
    <property type="entry name" value="BREAST CARCINOMA AMPLIFIED SEQUENCE 3"/>
    <property type="match status" value="1"/>
</dbReference>
<gene>
    <name evidence="2" type="ORF">A9F13_04g03674</name>
</gene>
<dbReference type="EMBL" id="LYUB02000004">
    <property type="protein sequence ID" value="OVF09851.1"/>
    <property type="molecule type" value="Genomic_DNA"/>
</dbReference>
<reference evidence="2 3" key="1">
    <citation type="submission" date="2017-04" db="EMBL/GenBank/DDBJ databases">
        <title>Draft genome of the yeast Clavispora lusitaniae type strain CBS 6936.</title>
        <authorList>
            <person name="Durrens P."/>
            <person name="Klopp C."/>
            <person name="Biteau N."/>
            <person name="Fitton-Ouhabi V."/>
            <person name="Dementhon K."/>
            <person name="Accoceberry I."/>
            <person name="Sherman D.J."/>
            <person name="Noel T."/>
        </authorList>
    </citation>
    <scope>NUCLEOTIDE SEQUENCE [LARGE SCALE GENOMIC DNA]</scope>
    <source>
        <strain evidence="2 3">CBS 6936</strain>
    </source>
</reference>
<dbReference type="KEGG" id="clus:A9F13_04g03674"/>
<feature type="region of interest" description="Disordered" evidence="1">
    <location>
        <begin position="277"/>
        <end position="296"/>
    </location>
</feature>
<dbReference type="GO" id="GO:0005737">
    <property type="term" value="C:cytoplasm"/>
    <property type="evidence" value="ECO:0007669"/>
    <property type="project" value="TreeGrafter"/>
</dbReference>
<protein>
    <submittedName>
        <fullName evidence="2">Uncharacterized protein</fullName>
    </submittedName>
</protein>
<organism evidence="2 3">
    <name type="scientific">Clavispora lusitaniae</name>
    <name type="common">Candida lusitaniae</name>
    <dbReference type="NCBI Taxonomy" id="36911"/>
    <lineage>
        <taxon>Eukaryota</taxon>
        <taxon>Fungi</taxon>
        <taxon>Dikarya</taxon>
        <taxon>Ascomycota</taxon>
        <taxon>Saccharomycotina</taxon>
        <taxon>Pichiomycetes</taxon>
        <taxon>Metschnikowiaceae</taxon>
        <taxon>Clavispora</taxon>
    </lineage>
</organism>
<dbReference type="PANTHER" id="PTHR13268:SF0">
    <property type="entry name" value="BCAS3 MICROTUBULE ASSOCIATED CELL MIGRATION FACTOR"/>
    <property type="match status" value="1"/>
</dbReference>
<dbReference type="GO" id="GO:0042594">
    <property type="term" value="P:response to starvation"/>
    <property type="evidence" value="ECO:0007669"/>
    <property type="project" value="TreeGrafter"/>
</dbReference>
<dbReference type="Proteomes" id="UP000195602">
    <property type="component" value="Unassembled WGS sequence"/>
</dbReference>
<comment type="caution">
    <text evidence="2">The sequence shown here is derived from an EMBL/GenBank/DDBJ whole genome shotgun (WGS) entry which is preliminary data.</text>
</comment>
<dbReference type="AlphaFoldDB" id="A0AA91Q2R4"/>
<name>A0AA91Q2R4_CLALS</name>
<accession>A0AA91Q2R4</accession>